<dbReference type="Pfam" id="PF22942">
    <property type="entry name" value="DUF7025"/>
    <property type="match status" value="1"/>
</dbReference>
<feature type="non-terminal residue" evidence="4">
    <location>
        <position position="529"/>
    </location>
</feature>
<feature type="region of interest" description="Disordered" evidence="1">
    <location>
        <begin position="1"/>
        <end position="41"/>
    </location>
</feature>
<gene>
    <name evidence="4" type="ORF">B0A55_12153</name>
</gene>
<name>A0A4U0WDU3_9PEZI</name>
<accession>A0A4U0WDU3</accession>
<dbReference type="PANTHER" id="PTHR46411:SF2">
    <property type="entry name" value="AAA+ ATPASE DOMAIN-CONTAINING PROTEIN"/>
    <property type="match status" value="1"/>
</dbReference>
<dbReference type="InterPro" id="IPR027417">
    <property type="entry name" value="P-loop_NTPase"/>
</dbReference>
<proteinExistence type="predicted"/>
<dbReference type="STRING" id="329884.A0A4U0WDU3"/>
<protein>
    <submittedName>
        <fullName evidence="4">Uncharacterized protein</fullName>
    </submittedName>
</protein>
<organism evidence="4 5">
    <name type="scientific">Friedmanniomyces simplex</name>
    <dbReference type="NCBI Taxonomy" id="329884"/>
    <lineage>
        <taxon>Eukaryota</taxon>
        <taxon>Fungi</taxon>
        <taxon>Dikarya</taxon>
        <taxon>Ascomycota</taxon>
        <taxon>Pezizomycotina</taxon>
        <taxon>Dothideomycetes</taxon>
        <taxon>Dothideomycetidae</taxon>
        <taxon>Mycosphaerellales</taxon>
        <taxon>Teratosphaeriaceae</taxon>
        <taxon>Friedmanniomyces</taxon>
    </lineage>
</organism>
<dbReference type="GO" id="GO:0005524">
    <property type="term" value="F:ATP binding"/>
    <property type="evidence" value="ECO:0007669"/>
    <property type="project" value="InterPro"/>
</dbReference>
<dbReference type="InterPro" id="IPR003959">
    <property type="entry name" value="ATPase_AAA_core"/>
</dbReference>
<evidence type="ECO:0000256" key="1">
    <source>
        <dbReference type="SAM" id="MobiDB-lite"/>
    </source>
</evidence>
<evidence type="ECO:0000259" key="3">
    <source>
        <dbReference type="Pfam" id="PF22942"/>
    </source>
</evidence>
<feature type="compositionally biased region" description="Acidic residues" evidence="1">
    <location>
        <begin position="29"/>
        <end position="40"/>
    </location>
</feature>
<dbReference type="OrthoDB" id="10042665at2759"/>
<reference evidence="4 5" key="1">
    <citation type="submission" date="2017-03" db="EMBL/GenBank/DDBJ databases">
        <title>Genomes of endolithic fungi from Antarctica.</title>
        <authorList>
            <person name="Coleine C."/>
            <person name="Masonjones S."/>
            <person name="Stajich J.E."/>
        </authorList>
    </citation>
    <scope>NUCLEOTIDE SEQUENCE [LARGE SCALE GENOMIC DNA]</scope>
    <source>
        <strain evidence="4 5">CCFEE 5184</strain>
    </source>
</reference>
<feature type="domain" description="ATPase AAA-type core" evidence="2">
    <location>
        <begin position="474"/>
        <end position="519"/>
    </location>
</feature>
<dbReference type="Proteomes" id="UP000309340">
    <property type="component" value="Unassembled WGS sequence"/>
</dbReference>
<keyword evidence="5" id="KW-1185">Reference proteome</keyword>
<dbReference type="EMBL" id="NAJQ01001311">
    <property type="protein sequence ID" value="TKA60914.1"/>
    <property type="molecule type" value="Genomic_DNA"/>
</dbReference>
<dbReference type="Gene3D" id="3.40.50.300">
    <property type="entry name" value="P-loop containing nucleotide triphosphate hydrolases"/>
    <property type="match status" value="1"/>
</dbReference>
<dbReference type="SUPFAM" id="SSF52540">
    <property type="entry name" value="P-loop containing nucleoside triphosphate hydrolases"/>
    <property type="match status" value="1"/>
</dbReference>
<dbReference type="InterPro" id="IPR054289">
    <property type="entry name" value="DUF7025"/>
</dbReference>
<dbReference type="PANTHER" id="PTHR46411">
    <property type="entry name" value="FAMILY ATPASE, PUTATIVE-RELATED"/>
    <property type="match status" value="1"/>
</dbReference>
<feature type="domain" description="DUF7025" evidence="3">
    <location>
        <begin position="191"/>
        <end position="282"/>
    </location>
</feature>
<evidence type="ECO:0000313" key="4">
    <source>
        <dbReference type="EMBL" id="TKA60914.1"/>
    </source>
</evidence>
<dbReference type="GO" id="GO:0016887">
    <property type="term" value="F:ATP hydrolysis activity"/>
    <property type="evidence" value="ECO:0007669"/>
    <property type="project" value="InterPro"/>
</dbReference>
<evidence type="ECO:0000313" key="5">
    <source>
        <dbReference type="Proteomes" id="UP000309340"/>
    </source>
</evidence>
<dbReference type="Pfam" id="PF00004">
    <property type="entry name" value="AAA"/>
    <property type="match status" value="1"/>
</dbReference>
<evidence type="ECO:0000259" key="2">
    <source>
        <dbReference type="Pfam" id="PF00004"/>
    </source>
</evidence>
<dbReference type="AlphaFoldDB" id="A0A4U0WDU3"/>
<comment type="caution">
    <text evidence="4">The sequence shown here is derived from an EMBL/GenBank/DDBJ whole genome shotgun (WGS) entry which is preliminary data.</text>
</comment>
<sequence>MARTKQIALKSTGGRAPRKQLGNGAVPEVDADDSEMELDDETKALHKEIEEGEMRAELKFLDKKHTDKGQTYYAETIEEEVPEQVNWWSKFALCLVRHMDPSNKYVQHVCLQVNSQHLKEILEDTIGHYPGISFHTKDITIPRPYHVLFHYRHELEKAGDSLEEGSEAAGHHELLIDWINDQFRETIDETENLLEQGLMTYPHLWTVFKPDAIIYAPVFGQPRAFTLSSYEYVCGENPGLYLQIQFVDFDGEDFGTRGIGRLVAAFSGAERISDLSAFPIKWDSEAGAVKTQLTQRGRRWEQHAGMHFCTYKGVALEYTPCGISRYYTDGRVVVDTKTSHRLNANYSFTVNAFKSDADKQSKRRTIRSDDYGDNCITETLDLVPEEKLELDPLTDEQCLLANAMVRGFSFAEKRWFDFFVDRLGPAGWDSGCFDKLVLPAAQKDLVRALVTTHTQQSAGFDDIVKGKGKGLILVLHGPPGVGKTCTAETVAEYCERPLYMVSSGDLGTNASQLDSTLTRILDMASTWKA</sequence>